<dbReference type="Proteomes" id="UP000325684">
    <property type="component" value="Unassembled WGS sequence"/>
</dbReference>
<protein>
    <recommendedName>
        <fullName evidence="3">General secretion pathway protein GspM</fullName>
    </recommendedName>
</protein>
<comment type="caution">
    <text evidence="1">The sequence shown here is derived from an EMBL/GenBank/DDBJ whole genome shotgun (WGS) entry which is preliminary data.</text>
</comment>
<dbReference type="EMBL" id="VCMV01000063">
    <property type="protein sequence ID" value="KAB0264676.1"/>
    <property type="molecule type" value="Genomic_DNA"/>
</dbReference>
<dbReference type="OrthoDB" id="9842304at2"/>
<keyword evidence="2" id="KW-1185">Reference proteome</keyword>
<dbReference type="InterPro" id="IPR034756">
    <property type="entry name" value="T2SSM_b"/>
</dbReference>
<sequence>MTRWRPAFAVIAAVLLVGGGLVLASAGADRRVALASTQIRLTELRAQRLDPRDVDAMTRALAAAPDPQTGLLTANDAEAAPRLEAVIRSVAQGHNAEIQSISLAADTTSSKLPVVRGNLHLVISDESIGSFLRSLESGSPAVFLERLRISYRPSTESDHEALMLDLTASILAYRDMPAAGMSTP</sequence>
<dbReference type="Pfam" id="PF10741">
    <property type="entry name" value="T2SSM_b"/>
    <property type="match status" value="1"/>
</dbReference>
<evidence type="ECO:0000313" key="2">
    <source>
        <dbReference type="Proteomes" id="UP000325684"/>
    </source>
</evidence>
<proteinExistence type="predicted"/>
<dbReference type="RefSeq" id="WP_150948615.1">
    <property type="nucleotide sequence ID" value="NZ_VCMV01000063.1"/>
</dbReference>
<dbReference type="AlphaFoldDB" id="A0A5N3P4L4"/>
<evidence type="ECO:0000313" key="1">
    <source>
        <dbReference type="EMBL" id="KAB0264676.1"/>
    </source>
</evidence>
<accession>A0A5N3P4L4</accession>
<gene>
    <name evidence="1" type="ORF">FEZ63_21735</name>
</gene>
<organism evidence="1 2">
    <name type="scientific">Microvirga brassicacearum</name>
    <dbReference type="NCBI Taxonomy" id="2580413"/>
    <lineage>
        <taxon>Bacteria</taxon>
        <taxon>Pseudomonadati</taxon>
        <taxon>Pseudomonadota</taxon>
        <taxon>Alphaproteobacteria</taxon>
        <taxon>Hyphomicrobiales</taxon>
        <taxon>Methylobacteriaceae</taxon>
        <taxon>Microvirga</taxon>
    </lineage>
</organism>
<reference evidence="1 2" key="1">
    <citation type="journal article" date="2019" name="Microorganisms">
        <title>Genome Insights into the Novel Species Microvirga brassicacearum, a Rapeseed Endophyte with Biotechnological Potential.</title>
        <authorList>
            <person name="Jimenez-Gomez A."/>
            <person name="Saati-Santamaria Z."/>
            <person name="Igual J.M."/>
            <person name="Rivas R."/>
            <person name="Mateos P.F."/>
            <person name="Garcia-Fraile P."/>
        </authorList>
    </citation>
    <scope>NUCLEOTIDE SEQUENCE [LARGE SCALE GENOMIC DNA]</scope>
    <source>
        <strain evidence="1 2">CDVBN77</strain>
    </source>
</reference>
<name>A0A5N3P4L4_9HYPH</name>
<evidence type="ECO:0008006" key="3">
    <source>
        <dbReference type="Google" id="ProtNLM"/>
    </source>
</evidence>